<evidence type="ECO:0000256" key="4">
    <source>
        <dbReference type="ARBA" id="ARBA00022729"/>
    </source>
</evidence>
<dbReference type="RefSeq" id="WP_154470633.1">
    <property type="nucleotide sequence ID" value="NZ_VUMD01000001.1"/>
</dbReference>
<dbReference type="GO" id="GO:0030246">
    <property type="term" value="F:carbohydrate binding"/>
    <property type="evidence" value="ECO:0007669"/>
    <property type="project" value="InterPro"/>
</dbReference>
<reference evidence="9 10" key="1">
    <citation type="submission" date="2019-08" db="EMBL/GenBank/DDBJ databases">
        <title>In-depth cultivation of the pig gut microbiome towards novel bacterial diversity and tailored functional studies.</title>
        <authorList>
            <person name="Wylensek D."/>
            <person name="Hitch T.C.A."/>
            <person name="Clavel T."/>
        </authorList>
    </citation>
    <scope>NUCLEOTIDE SEQUENCE [LARGE SCALE GENOMIC DNA]</scope>
    <source>
        <strain evidence="9 10">WCA-389-WT-23D1</strain>
    </source>
</reference>
<dbReference type="EMBL" id="VUMD01000001">
    <property type="protein sequence ID" value="MSS35225.1"/>
    <property type="molecule type" value="Genomic_DNA"/>
</dbReference>
<organism evidence="9 10">
    <name type="scientific">Clostridium porci</name>
    <dbReference type="NCBI Taxonomy" id="2605778"/>
    <lineage>
        <taxon>Bacteria</taxon>
        <taxon>Bacillati</taxon>
        <taxon>Bacillota</taxon>
        <taxon>Clostridia</taxon>
        <taxon>Eubacteriales</taxon>
        <taxon>Clostridiaceae</taxon>
        <taxon>Clostridium</taxon>
    </lineage>
</organism>
<evidence type="ECO:0000313" key="9">
    <source>
        <dbReference type="EMBL" id="MSS35225.1"/>
    </source>
</evidence>
<evidence type="ECO:0000256" key="6">
    <source>
        <dbReference type="ARBA" id="ARBA00034344"/>
    </source>
</evidence>
<dbReference type="InterPro" id="IPR044085">
    <property type="entry name" value="MglB-like_PBP1"/>
</dbReference>
<evidence type="ECO:0000256" key="5">
    <source>
        <dbReference type="ARBA" id="ARBA00034323"/>
    </source>
</evidence>
<gene>
    <name evidence="9" type="ORF">FYJ39_01170</name>
</gene>
<evidence type="ECO:0000256" key="1">
    <source>
        <dbReference type="ARBA" id="ARBA00004196"/>
    </source>
</evidence>
<dbReference type="InterPro" id="IPR025997">
    <property type="entry name" value="SBP_2_dom"/>
</dbReference>
<dbReference type="PANTHER" id="PTHR46847:SF1">
    <property type="entry name" value="D-ALLOSE-BINDING PERIPLASMIC PROTEIN-RELATED"/>
    <property type="match status" value="1"/>
</dbReference>
<name>A0A7X2NI95_9CLOT</name>
<feature type="domain" description="Periplasmic binding protein" evidence="8">
    <location>
        <begin position="40"/>
        <end position="319"/>
    </location>
</feature>
<dbReference type="AlphaFoldDB" id="A0A7X2NI95"/>
<dbReference type="GO" id="GO:0046872">
    <property type="term" value="F:metal ion binding"/>
    <property type="evidence" value="ECO:0007669"/>
    <property type="project" value="UniProtKB-KW"/>
</dbReference>
<keyword evidence="7" id="KW-0812">Transmembrane</keyword>
<evidence type="ECO:0000256" key="2">
    <source>
        <dbReference type="ARBA" id="ARBA00007639"/>
    </source>
</evidence>
<sequence>MKKRWVYGLAGVALAVLLTALWLCRWEKKDGPQKRTSMRIGVLLYRGDDTFISTLRMALEKQAKEYEQESGIKVTLDIMDAKSSQNTQNSQVERLISLGCDALCVNIVDRSAASIIIDKAMAAGMPVVFFNREPVEEDMNRWEKLYYVGTDAKESAVLQGEILVDAYRKNPRILDRNGDGIVKYVLLEGETSHQDSLIRTEWSIQTLKDGNVPLEKLTGGIANWERSQASALMEQWLEEYPDQIELVICNNDDMALGAIDAIEREGIVGGSIKLVGIDGIPAGQEALKAGKLFGTVESDKEQYAKLIFDIASSLAKGKDAKEKADLEKEKYYWCPQRVLTQQKY</sequence>
<keyword evidence="7" id="KW-0472">Membrane</keyword>
<comment type="caution">
    <text evidence="9">The sequence shown here is derived from an EMBL/GenBank/DDBJ whole genome shotgun (WGS) entry which is preliminary data.</text>
</comment>
<keyword evidence="3" id="KW-0479">Metal-binding</keyword>
<feature type="transmembrane region" description="Helical" evidence="7">
    <location>
        <begin position="6"/>
        <end position="24"/>
    </location>
</feature>
<comment type="subcellular location">
    <subcellularLocation>
        <location evidence="1">Cell envelope</location>
    </subcellularLocation>
</comment>
<accession>A0A7X2NI95</accession>
<comment type="similarity">
    <text evidence="2">Belongs to the bacterial solute-binding protein 2 family.</text>
</comment>
<dbReference type="Proteomes" id="UP000429958">
    <property type="component" value="Unassembled WGS sequence"/>
</dbReference>
<dbReference type="GO" id="GO:0030313">
    <property type="term" value="C:cell envelope"/>
    <property type="evidence" value="ECO:0007669"/>
    <property type="project" value="UniProtKB-SubCell"/>
</dbReference>
<evidence type="ECO:0000313" key="10">
    <source>
        <dbReference type="Proteomes" id="UP000429958"/>
    </source>
</evidence>
<evidence type="ECO:0000256" key="3">
    <source>
        <dbReference type="ARBA" id="ARBA00022723"/>
    </source>
</evidence>
<keyword evidence="10" id="KW-1185">Reference proteome</keyword>
<evidence type="ECO:0000259" key="8">
    <source>
        <dbReference type="Pfam" id="PF13407"/>
    </source>
</evidence>
<proteinExistence type="inferred from homology"/>
<keyword evidence="7" id="KW-1133">Transmembrane helix</keyword>
<dbReference type="InterPro" id="IPR028082">
    <property type="entry name" value="Peripla_BP_I"/>
</dbReference>
<dbReference type="Gene3D" id="3.40.50.2300">
    <property type="match status" value="2"/>
</dbReference>
<dbReference type="CDD" id="cd01539">
    <property type="entry name" value="PBP1_GGBP"/>
    <property type="match status" value="1"/>
</dbReference>
<comment type="subunit">
    <text evidence="5">The ABC transporter complex is composed of one ATP-binding protein (MglA), two transmembrane proteins (MglC) and a solute-binding protein (MglB).</text>
</comment>
<dbReference type="PANTHER" id="PTHR46847">
    <property type="entry name" value="D-ALLOSE-BINDING PERIPLASMIC PROTEIN-RELATED"/>
    <property type="match status" value="1"/>
</dbReference>
<keyword evidence="4" id="KW-0732">Signal</keyword>
<protein>
    <recommendedName>
        <fullName evidence="6">D-galactose/methyl-galactoside binding periplasmic protein MglB</fullName>
    </recommendedName>
</protein>
<dbReference type="Pfam" id="PF13407">
    <property type="entry name" value="Peripla_BP_4"/>
    <property type="match status" value="1"/>
</dbReference>
<evidence type="ECO:0000256" key="7">
    <source>
        <dbReference type="SAM" id="Phobius"/>
    </source>
</evidence>
<dbReference type="SUPFAM" id="SSF53822">
    <property type="entry name" value="Periplasmic binding protein-like I"/>
    <property type="match status" value="1"/>
</dbReference>